<gene>
    <name evidence="2" type="ORF">M5K25_022384</name>
</gene>
<dbReference type="InterPro" id="IPR036397">
    <property type="entry name" value="RNaseH_sf"/>
</dbReference>
<keyword evidence="3" id="KW-1185">Reference proteome</keyword>
<dbReference type="Proteomes" id="UP001552299">
    <property type="component" value="Unassembled WGS sequence"/>
</dbReference>
<evidence type="ECO:0000256" key="1">
    <source>
        <dbReference type="SAM" id="MobiDB-lite"/>
    </source>
</evidence>
<sequence>MGMSHDSPEQPDVHPTAAVSSKQRALISKYRASAKTQSSKVEMINILFKPVIKNDDDDIIRELPIDFYKSSEKRKLEQITGFRDGVTPLFSDPSAGVVPVCSVGLTIWSRIWGKCNLGQAAVSVKPFSYRKFLFGVFSFSETSFSSHSLTVLRGHFLFHDHHGHQDSIFPELPCISGQFQFSCQVLGVFYQKCEPVWYGSG</sequence>
<proteinExistence type="predicted"/>
<evidence type="ECO:0000313" key="3">
    <source>
        <dbReference type="Proteomes" id="UP001552299"/>
    </source>
</evidence>
<organism evidence="2 3">
    <name type="scientific">Dendrobium thyrsiflorum</name>
    <name type="common">Pinecone-like raceme dendrobium</name>
    <name type="synonym">Orchid</name>
    <dbReference type="NCBI Taxonomy" id="117978"/>
    <lineage>
        <taxon>Eukaryota</taxon>
        <taxon>Viridiplantae</taxon>
        <taxon>Streptophyta</taxon>
        <taxon>Embryophyta</taxon>
        <taxon>Tracheophyta</taxon>
        <taxon>Spermatophyta</taxon>
        <taxon>Magnoliopsida</taxon>
        <taxon>Liliopsida</taxon>
        <taxon>Asparagales</taxon>
        <taxon>Orchidaceae</taxon>
        <taxon>Epidendroideae</taxon>
        <taxon>Malaxideae</taxon>
        <taxon>Dendrobiinae</taxon>
        <taxon>Dendrobium</taxon>
    </lineage>
</organism>
<evidence type="ECO:0000313" key="2">
    <source>
        <dbReference type="EMBL" id="KAL0907928.1"/>
    </source>
</evidence>
<reference evidence="2 3" key="1">
    <citation type="journal article" date="2024" name="Plant Biotechnol. J.">
        <title>Dendrobium thyrsiflorum genome and its molecular insights into genes involved in important horticultural traits.</title>
        <authorList>
            <person name="Chen B."/>
            <person name="Wang J.Y."/>
            <person name="Zheng P.J."/>
            <person name="Li K.L."/>
            <person name="Liang Y.M."/>
            <person name="Chen X.F."/>
            <person name="Zhang C."/>
            <person name="Zhao X."/>
            <person name="He X."/>
            <person name="Zhang G.Q."/>
            <person name="Liu Z.J."/>
            <person name="Xu Q."/>
        </authorList>
    </citation>
    <scope>NUCLEOTIDE SEQUENCE [LARGE SCALE GENOMIC DNA]</scope>
    <source>
        <strain evidence="2">GZMU011</strain>
    </source>
</reference>
<feature type="compositionally biased region" description="Basic and acidic residues" evidence="1">
    <location>
        <begin position="1"/>
        <end position="12"/>
    </location>
</feature>
<name>A0ABD0U661_DENTH</name>
<dbReference type="AlphaFoldDB" id="A0ABD0U661"/>
<dbReference type="EMBL" id="JANQDX010000017">
    <property type="protein sequence ID" value="KAL0907928.1"/>
    <property type="molecule type" value="Genomic_DNA"/>
</dbReference>
<protein>
    <submittedName>
        <fullName evidence="2">Uncharacterized protein</fullName>
    </submittedName>
</protein>
<comment type="caution">
    <text evidence="2">The sequence shown here is derived from an EMBL/GenBank/DDBJ whole genome shotgun (WGS) entry which is preliminary data.</text>
</comment>
<accession>A0ABD0U661</accession>
<feature type="region of interest" description="Disordered" evidence="1">
    <location>
        <begin position="1"/>
        <end position="20"/>
    </location>
</feature>
<dbReference type="Gene3D" id="3.30.420.10">
    <property type="entry name" value="Ribonuclease H-like superfamily/Ribonuclease H"/>
    <property type="match status" value="1"/>
</dbReference>